<dbReference type="AlphaFoldDB" id="A0A365GYI5"/>
<accession>A0A365GYI5</accession>
<reference evidence="1 2" key="1">
    <citation type="submission" date="2018-06" db="EMBL/GenBank/DDBJ databases">
        <title>Actinomadura craniellae sp. nov. isolated from marine sponge Craniella sp.</title>
        <authorList>
            <person name="Li L."/>
            <person name="Xu Q.H."/>
            <person name="Lin H.W."/>
            <person name="Lu Y.H."/>
        </authorList>
    </citation>
    <scope>NUCLEOTIDE SEQUENCE [LARGE SCALE GENOMIC DNA]</scope>
    <source>
        <strain evidence="1 2">LHW63021</strain>
    </source>
</reference>
<sequence>MSRDGYVARWRGVDYEASPGADGTVRLYSAEPAEGFEEVRPGRHRRLIPPDEVESLRYLRTTCTWQGEQFTVVGEHDTWLRVEYLGGRAPVAERLELEHVDHGVWQAWAPQSEVQNLREEFI</sequence>
<proteinExistence type="predicted"/>
<dbReference type="OrthoDB" id="4640847at2"/>
<gene>
    <name evidence="1" type="ORF">DPM19_28275</name>
</gene>
<dbReference type="EMBL" id="QLYX01000016">
    <property type="protein sequence ID" value="RAY11872.1"/>
    <property type="molecule type" value="Genomic_DNA"/>
</dbReference>
<dbReference type="Proteomes" id="UP000251891">
    <property type="component" value="Unassembled WGS sequence"/>
</dbReference>
<comment type="caution">
    <text evidence="1">The sequence shown here is derived from an EMBL/GenBank/DDBJ whole genome shotgun (WGS) entry which is preliminary data.</text>
</comment>
<name>A0A365GYI5_9ACTN</name>
<dbReference type="RefSeq" id="WP_111871104.1">
    <property type="nucleotide sequence ID" value="NZ_QLYX01000016.1"/>
</dbReference>
<organism evidence="1 2">
    <name type="scientific">Actinomadura craniellae</name>
    <dbReference type="NCBI Taxonomy" id="2231787"/>
    <lineage>
        <taxon>Bacteria</taxon>
        <taxon>Bacillati</taxon>
        <taxon>Actinomycetota</taxon>
        <taxon>Actinomycetes</taxon>
        <taxon>Streptosporangiales</taxon>
        <taxon>Thermomonosporaceae</taxon>
        <taxon>Actinomadura</taxon>
    </lineage>
</organism>
<evidence type="ECO:0000313" key="1">
    <source>
        <dbReference type="EMBL" id="RAY11872.1"/>
    </source>
</evidence>
<protein>
    <submittedName>
        <fullName evidence="1">Uncharacterized protein</fullName>
    </submittedName>
</protein>
<keyword evidence="2" id="KW-1185">Reference proteome</keyword>
<evidence type="ECO:0000313" key="2">
    <source>
        <dbReference type="Proteomes" id="UP000251891"/>
    </source>
</evidence>